<dbReference type="AlphaFoldDB" id="A0A315ZCB8"/>
<comment type="similarity">
    <text evidence="1">Belongs to the glycogen phosphorylase family.</text>
</comment>
<dbReference type="GO" id="GO:0008184">
    <property type="term" value="F:glycogen phosphorylase activity"/>
    <property type="evidence" value="ECO:0007669"/>
    <property type="project" value="InterPro"/>
</dbReference>
<keyword evidence="3" id="KW-1185">Reference proteome</keyword>
<dbReference type="Gene3D" id="3.40.50.2000">
    <property type="entry name" value="Glycogen Phosphorylase B"/>
    <property type="match status" value="2"/>
</dbReference>
<dbReference type="PANTHER" id="PTHR42655:SF1">
    <property type="entry name" value="GLYCOGEN PHOSPHORYLASE"/>
    <property type="match status" value="1"/>
</dbReference>
<reference evidence="2 3" key="1">
    <citation type="submission" date="2018-03" db="EMBL/GenBank/DDBJ databases">
        <title>Genomic Encyclopedia of Archaeal and Bacterial Type Strains, Phase II (KMG-II): from individual species to whole genera.</title>
        <authorList>
            <person name="Goeker M."/>
        </authorList>
    </citation>
    <scope>NUCLEOTIDE SEQUENCE [LARGE SCALE GENOMIC DNA]</scope>
    <source>
        <strain evidence="2 3">DSM 28229</strain>
    </source>
</reference>
<dbReference type="Proteomes" id="UP000245535">
    <property type="component" value="Unassembled WGS sequence"/>
</dbReference>
<protein>
    <submittedName>
        <fullName evidence="2">Starch phosphorylase</fullName>
    </submittedName>
</protein>
<evidence type="ECO:0000313" key="3">
    <source>
        <dbReference type="Proteomes" id="UP000245535"/>
    </source>
</evidence>
<dbReference type="Pfam" id="PF00343">
    <property type="entry name" value="Phosphorylase"/>
    <property type="match status" value="1"/>
</dbReference>
<dbReference type="NCBIfam" id="TIGR02094">
    <property type="entry name" value="more_P_ylases"/>
    <property type="match status" value="2"/>
</dbReference>
<comment type="caution">
    <text evidence="2">The sequence shown here is derived from an EMBL/GenBank/DDBJ whole genome shotgun (WGS) entry which is preliminary data.</text>
</comment>
<gene>
    <name evidence="2" type="ORF">BC781_103636</name>
</gene>
<dbReference type="GO" id="GO:0030170">
    <property type="term" value="F:pyridoxal phosphate binding"/>
    <property type="evidence" value="ECO:0007669"/>
    <property type="project" value="InterPro"/>
</dbReference>
<dbReference type="RefSeq" id="WP_109619291.1">
    <property type="nucleotide sequence ID" value="NZ_QGDO01000003.1"/>
</dbReference>
<dbReference type="InterPro" id="IPR052182">
    <property type="entry name" value="Glycogen/Maltodextrin_Phosph"/>
</dbReference>
<dbReference type="OrthoDB" id="9760804at2"/>
<accession>A0A315ZCB8</accession>
<dbReference type="GO" id="GO:0005975">
    <property type="term" value="P:carbohydrate metabolic process"/>
    <property type="evidence" value="ECO:0007669"/>
    <property type="project" value="InterPro"/>
</dbReference>
<name>A0A315ZCB8_SEDFL</name>
<proteinExistence type="inferred from homology"/>
<dbReference type="EMBL" id="QGDO01000003">
    <property type="protein sequence ID" value="PWJ42384.1"/>
    <property type="molecule type" value="Genomic_DNA"/>
</dbReference>
<dbReference type="SUPFAM" id="SSF53756">
    <property type="entry name" value="UDP-Glycosyltransferase/glycogen phosphorylase"/>
    <property type="match status" value="1"/>
</dbReference>
<sequence length="553" mass="63975">MKLFDKNYKHPYAYDPKYKKRAVYFSMEFAIDQPFKIYSGGLGFLAGSHMRSAYELKQNLIGIGVLWKYGYYDQVRKGDQSMDALFQEKIYSFLEDTNIKFTIEVHGHPVWVTAKYLAPEVFDTVPMFFLSTDLPENDYLAQSICHRLYDADQQAKIAQYILLGVGGAKLLDELEYGAEVYHLNEAHALPAAFHLYSKYKSLDEVKKRLVFTTHTPEEAGNEKHDINLLYKLGYFCGLTVEEVKQLAGLNTSEFSHSLVALRMSRLSNGVSALHGEVSREMWGKYDNICPIISITNAQNRKYWADEALYRYMERNEDDKLVARKKYLKAKLFETVADQTGNLLDPDALTIVWARRFAAYKRADLITEDRERFERIISNTDKKVQIIWAGKPYPQDLGAISVFNHLVHLTKKYHNCTVLVGYELKLSRKLKQGADIWLNNPRVPREASGTSGMTASMNGAINFSTDDGWIPEFANGENAFVIPRPDLSRPVFEQDEHDMNHLLDTLEHQILPMYYDRPEEWVTMMKNSMRDVLPYFDSNRMAYQYYEKLYNGQS</sequence>
<dbReference type="InterPro" id="IPR011834">
    <property type="entry name" value="Agluc_phsphrylas"/>
</dbReference>
<evidence type="ECO:0000256" key="1">
    <source>
        <dbReference type="ARBA" id="ARBA00006047"/>
    </source>
</evidence>
<dbReference type="PANTHER" id="PTHR42655">
    <property type="entry name" value="GLYCOGEN PHOSPHORYLASE"/>
    <property type="match status" value="1"/>
</dbReference>
<dbReference type="InterPro" id="IPR000811">
    <property type="entry name" value="Glyco_trans_35"/>
</dbReference>
<evidence type="ECO:0000313" key="2">
    <source>
        <dbReference type="EMBL" id="PWJ42384.1"/>
    </source>
</evidence>
<organism evidence="2 3">
    <name type="scientific">Sediminitomix flava</name>
    <dbReference type="NCBI Taxonomy" id="379075"/>
    <lineage>
        <taxon>Bacteria</taxon>
        <taxon>Pseudomonadati</taxon>
        <taxon>Bacteroidota</taxon>
        <taxon>Cytophagia</taxon>
        <taxon>Cytophagales</taxon>
        <taxon>Flammeovirgaceae</taxon>
        <taxon>Sediminitomix</taxon>
    </lineage>
</organism>